<proteinExistence type="predicted"/>
<accession>A0A6G4CSG7</accession>
<name>A0A6G4CSG7_CLOBO</name>
<organism evidence="2">
    <name type="scientific">Clostridium botulinum</name>
    <dbReference type="NCBI Taxonomy" id="1491"/>
    <lineage>
        <taxon>Bacteria</taxon>
        <taxon>Bacillati</taxon>
        <taxon>Bacillota</taxon>
        <taxon>Clostridia</taxon>
        <taxon>Eubacteriales</taxon>
        <taxon>Clostridiaceae</taxon>
        <taxon>Clostridium</taxon>
    </lineage>
</organism>
<gene>
    <name evidence="2" type="ORF">EXM56_12950</name>
</gene>
<dbReference type="AlphaFoldDB" id="A0A6G4CSG7"/>
<reference evidence="2" key="1">
    <citation type="submission" date="2019-02" db="EMBL/GenBank/DDBJ databases">
        <title>Genome sequencing of Clostridium botulinum clinical isolates.</title>
        <authorList>
            <person name="Brunt J."/>
            <person name="Van Vliet A.H.M."/>
            <person name="Stringer S.C."/>
            <person name="Grant K.A."/>
            <person name="Carter A.C."/>
            <person name="Peck M.W."/>
        </authorList>
    </citation>
    <scope>NUCLEOTIDE SEQUENCE</scope>
    <source>
        <strain evidence="2">H114400598</strain>
    </source>
</reference>
<sequence length="51" mass="6141">MTREEEFVESLYNEANEQLEEVYKEQKKNRDELLQEIALIMLTYTVLDGLM</sequence>
<keyword evidence="1" id="KW-0175">Coiled coil</keyword>
<feature type="non-terminal residue" evidence="2">
    <location>
        <position position="51"/>
    </location>
</feature>
<evidence type="ECO:0000313" key="2">
    <source>
        <dbReference type="EMBL" id="NEZ76201.1"/>
    </source>
</evidence>
<protein>
    <submittedName>
        <fullName evidence="2">Phage head morphogenesis protein</fullName>
    </submittedName>
</protein>
<feature type="coiled-coil region" evidence="1">
    <location>
        <begin position="5"/>
        <end position="36"/>
    </location>
</feature>
<comment type="caution">
    <text evidence="2">The sequence shown here is derived from an EMBL/GenBank/DDBJ whole genome shotgun (WGS) entry which is preliminary data.</text>
</comment>
<dbReference type="EMBL" id="SGKT01000030">
    <property type="protein sequence ID" value="NEZ76201.1"/>
    <property type="molecule type" value="Genomic_DNA"/>
</dbReference>
<evidence type="ECO:0000256" key="1">
    <source>
        <dbReference type="SAM" id="Coils"/>
    </source>
</evidence>